<dbReference type="Proteomes" id="UP000800200">
    <property type="component" value="Unassembled WGS sequence"/>
</dbReference>
<feature type="transmembrane region" description="Helical" evidence="1">
    <location>
        <begin position="129"/>
        <end position="151"/>
    </location>
</feature>
<keyword evidence="1" id="KW-0472">Membrane</keyword>
<sequence length="180" mass="20443">MASYGHLLSLQGYPQSRSAHLYLSMFFFFLFPELAVVQFLLRFGKIIDSNTDQKRRLYRHFIAACLGVHVIFLAGIDSMAALGKLDSQFALLFAVLAQYIGTGTLWFRRAFLHSEMGGQWYTDIRNIEMLIGYVFATVNSIGLTVMNTMALSPTGFRRDRLIRHTLRGNCIPSRVFPHPG</sequence>
<reference evidence="2" key="1">
    <citation type="journal article" date="2020" name="Stud. Mycol.">
        <title>101 Dothideomycetes genomes: a test case for predicting lifestyles and emergence of pathogens.</title>
        <authorList>
            <person name="Haridas S."/>
            <person name="Albert R."/>
            <person name="Binder M."/>
            <person name="Bloem J."/>
            <person name="Labutti K."/>
            <person name="Salamov A."/>
            <person name="Andreopoulos B."/>
            <person name="Baker S."/>
            <person name="Barry K."/>
            <person name="Bills G."/>
            <person name="Bluhm B."/>
            <person name="Cannon C."/>
            <person name="Castanera R."/>
            <person name="Culley D."/>
            <person name="Daum C."/>
            <person name="Ezra D."/>
            <person name="Gonzalez J."/>
            <person name="Henrissat B."/>
            <person name="Kuo A."/>
            <person name="Liang C."/>
            <person name="Lipzen A."/>
            <person name="Lutzoni F."/>
            <person name="Magnuson J."/>
            <person name="Mondo S."/>
            <person name="Nolan M."/>
            <person name="Ohm R."/>
            <person name="Pangilinan J."/>
            <person name="Park H.-J."/>
            <person name="Ramirez L."/>
            <person name="Alfaro M."/>
            <person name="Sun H."/>
            <person name="Tritt A."/>
            <person name="Yoshinaga Y."/>
            <person name="Zwiers L.-H."/>
            <person name="Turgeon B."/>
            <person name="Goodwin S."/>
            <person name="Spatafora J."/>
            <person name="Crous P."/>
            <person name="Grigoriev I."/>
        </authorList>
    </citation>
    <scope>NUCLEOTIDE SEQUENCE</scope>
    <source>
        <strain evidence="2">CBS 207.26</strain>
    </source>
</reference>
<evidence type="ECO:0000256" key="1">
    <source>
        <dbReference type="SAM" id="Phobius"/>
    </source>
</evidence>
<protein>
    <submittedName>
        <fullName evidence="2">Uncharacterized protein</fullName>
    </submittedName>
</protein>
<feature type="transmembrane region" description="Helical" evidence="1">
    <location>
        <begin position="89"/>
        <end position="108"/>
    </location>
</feature>
<evidence type="ECO:0000313" key="2">
    <source>
        <dbReference type="EMBL" id="KAF2187689.1"/>
    </source>
</evidence>
<keyword evidence="1" id="KW-1133">Transmembrane helix</keyword>
<dbReference type="OrthoDB" id="3753379at2759"/>
<dbReference type="AlphaFoldDB" id="A0A6A6EAY9"/>
<proteinExistence type="predicted"/>
<name>A0A6A6EAY9_9PEZI</name>
<accession>A0A6A6EAY9</accession>
<feature type="transmembrane region" description="Helical" evidence="1">
    <location>
        <begin position="61"/>
        <end position="83"/>
    </location>
</feature>
<feature type="transmembrane region" description="Helical" evidence="1">
    <location>
        <begin position="20"/>
        <end position="41"/>
    </location>
</feature>
<gene>
    <name evidence="2" type="ORF">K469DRAFT_685569</name>
</gene>
<dbReference type="EMBL" id="ML994626">
    <property type="protein sequence ID" value="KAF2187689.1"/>
    <property type="molecule type" value="Genomic_DNA"/>
</dbReference>
<organism evidence="2 3">
    <name type="scientific">Zopfia rhizophila CBS 207.26</name>
    <dbReference type="NCBI Taxonomy" id="1314779"/>
    <lineage>
        <taxon>Eukaryota</taxon>
        <taxon>Fungi</taxon>
        <taxon>Dikarya</taxon>
        <taxon>Ascomycota</taxon>
        <taxon>Pezizomycotina</taxon>
        <taxon>Dothideomycetes</taxon>
        <taxon>Dothideomycetes incertae sedis</taxon>
        <taxon>Zopfiaceae</taxon>
        <taxon>Zopfia</taxon>
    </lineage>
</organism>
<evidence type="ECO:0000313" key="3">
    <source>
        <dbReference type="Proteomes" id="UP000800200"/>
    </source>
</evidence>
<keyword evidence="3" id="KW-1185">Reference proteome</keyword>
<keyword evidence="1" id="KW-0812">Transmembrane</keyword>